<accession>A0A368VV38</accession>
<dbReference type="GO" id="GO:0043856">
    <property type="term" value="F:anti-sigma factor antagonist activity"/>
    <property type="evidence" value="ECO:0007669"/>
    <property type="project" value="InterPro"/>
</dbReference>
<name>A0A368VV38_9ACTN</name>
<evidence type="ECO:0000313" key="6">
    <source>
        <dbReference type="Proteomes" id="UP000253495"/>
    </source>
</evidence>
<dbReference type="NCBIfam" id="TIGR00377">
    <property type="entry name" value="ant_ant_sig"/>
    <property type="match status" value="1"/>
</dbReference>
<feature type="domain" description="STAS" evidence="4">
    <location>
        <begin position="87"/>
        <end position="183"/>
    </location>
</feature>
<dbReference type="PANTHER" id="PTHR33495">
    <property type="entry name" value="ANTI-SIGMA FACTOR ANTAGONIST TM_1081-RELATED-RELATED"/>
    <property type="match status" value="1"/>
</dbReference>
<comment type="similarity">
    <text evidence="1 2">Belongs to the anti-sigma-factor antagonist family.</text>
</comment>
<evidence type="ECO:0000256" key="2">
    <source>
        <dbReference type="RuleBase" id="RU003749"/>
    </source>
</evidence>
<evidence type="ECO:0000259" key="4">
    <source>
        <dbReference type="PROSITE" id="PS50801"/>
    </source>
</evidence>
<dbReference type="PANTHER" id="PTHR33495:SF13">
    <property type="entry name" value="ANTI-SIGMA-F FACTOR ANTAGONIST RSFB"/>
    <property type="match status" value="1"/>
</dbReference>
<dbReference type="InterPro" id="IPR003658">
    <property type="entry name" value="Anti-sigma_ant"/>
</dbReference>
<dbReference type="AlphaFoldDB" id="A0A368VV38"/>
<proteinExistence type="inferred from homology"/>
<reference evidence="5 6" key="1">
    <citation type="submission" date="2018-07" db="EMBL/GenBank/DDBJ databases">
        <title>Genomic Encyclopedia of Type Strains, Phase III (KMG-III): the genomes of soil and plant-associated and newly described type strains.</title>
        <authorList>
            <person name="Whitman W."/>
        </authorList>
    </citation>
    <scope>NUCLEOTIDE SEQUENCE [LARGE SCALE GENOMIC DNA]</scope>
    <source>
        <strain evidence="5 6">CECT 8575</strain>
    </source>
</reference>
<dbReference type="InterPro" id="IPR002645">
    <property type="entry name" value="STAS_dom"/>
</dbReference>
<dbReference type="Gene3D" id="3.30.750.24">
    <property type="entry name" value="STAS domain"/>
    <property type="match status" value="1"/>
</dbReference>
<keyword evidence="6" id="KW-1185">Reference proteome</keyword>
<dbReference type="InterPro" id="IPR036513">
    <property type="entry name" value="STAS_dom_sf"/>
</dbReference>
<dbReference type="CDD" id="cd07043">
    <property type="entry name" value="STAS_anti-anti-sigma_factors"/>
    <property type="match status" value="1"/>
</dbReference>
<evidence type="ECO:0000256" key="3">
    <source>
        <dbReference type="SAM" id="MobiDB-lite"/>
    </source>
</evidence>
<comment type="caution">
    <text evidence="5">The sequence shown here is derived from an EMBL/GenBank/DDBJ whole genome shotgun (WGS) entry which is preliminary data.</text>
</comment>
<evidence type="ECO:0000256" key="1">
    <source>
        <dbReference type="ARBA" id="ARBA00009013"/>
    </source>
</evidence>
<dbReference type="SUPFAM" id="SSF52091">
    <property type="entry name" value="SpoIIaa-like"/>
    <property type="match status" value="1"/>
</dbReference>
<dbReference type="Pfam" id="PF01740">
    <property type="entry name" value="STAS"/>
    <property type="match status" value="1"/>
</dbReference>
<protein>
    <recommendedName>
        <fullName evidence="2">Anti-sigma factor antagonist</fullName>
    </recommendedName>
</protein>
<evidence type="ECO:0000313" key="5">
    <source>
        <dbReference type="EMBL" id="RCW43303.1"/>
    </source>
</evidence>
<dbReference type="PROSITE" id="PS50801">
    <property type="entry name" value="STAS"/>
    <property type="match status" value="1"/>
</dbReference>
<gene>
    <name evidence="5" type="ORF">DFQ14_107193</name>
</gene>
<dbReference type="EMBL" id="QPJC01000007">
    <property type="protein sequence ID" value="RCW43303.1"/>
    <property type="molecule type" value="Genomic_DNA"/>
</dbReference>
<sequence>MRAPPIRSSRRDAARANAPLWPSGSRSDEPHPDRRPAPSALFDVGWWWYAIVGAVASFDSSVHTETTEPSDGQITIATVEWYGREAVLPVAGDVDMVTAPKFEEALTSTLNERPEKLVVELTEVDFFASAGLSALVAAYQQAEGNTELCVVAPNTATARPLQVTALDRRIPVHASRQEALSGG</sequence>
<organism evidence="5 6">
    <name type="scientific">Halopolyspora algeriensis</name>
    <dbReference type="NCBI Taxonomy" id="1500506"/>
    <lineage>
        <taxon>Bacteria</taxon>
        <taxon>Bacillati</taxon>
        <taxon>Actinomycetota</taxon>
        <taxon>Actinomycetes</taxon>
        <taxon>Actinomycetes incertae sedis</taxon>
        <taxon>Halopolyspora</taxon>
    </lineage>
</organism>
<dbReference type="Proteomes" id="UP000253495">
    <property type="component" value="Unassembled WGS sequence"/>
</dbReference>
<feature type="region of interest" description="Disordered" evidence="3">
    <location>
        <begin position="1"/>
        <end position="34"/>
    </location>
</feature>
<dbReference type="OrthoDB" id="3393696at2"/>